<proteinExistence type="predicted"/>
<evidence type="ECO:0000313" key="2">
    <source>
        <dbReference type="Proteomes" id="UP000528460"/>
    </source>
</evidence>
<sequence length="279" mass="29090">MKRLLPVVPLLLWCQACDRAPARIDFQPPGYVLSSSEVALKPRVFTQGGDVLEDARPTLSVAPADLAVVTAASGLRCLRSGDGTLSVTAGPVSRSEPLRCRLVETLRAPSALRLIIPNAPVVAEVSARDASGAVLHDVPVTLASSNPAIFRVEAGALAPVSVGTANLEVSAGDRTDTTPVTVVRKLKAEPLLLNDGARTSWSLPQGHYEIEAQVRSADGSTHGITLSWVGGSNCQDAGEAQKLRSQCTIDNTGSVILENPTTFGLGPAADGVVAMYEVP</sequence>
<name>A0A7Y4JWQ4_9BACT</name>
<gene>
    <name evidence="1" type="ORF">HNS30_26375</name>
</gene>
<dbReference type="AlphaFoldDB" id="A0A7Y4JWQ4"/>
<dbReference type="EMBL" id="JABFJW010000243">
    <property type="protein sequence ID" value="NOK12576.1"/>
    <property type="molecule type" value="Genomic_DNA"/>
</dbReference>
<protein>
    <recommendedName>
        <fullName evidence="3">BIG2 domain-containing protein</fullName>
    </recommendedName>
</protein>
<organism evidence="1 2">
    <name type="scientific">Corallococcus exercitus</name>
    <dbReference type="NCBI Taxonomy" id="2316736"/>
    <lineage>
        <taxon>Bacteria</taxon>
        <taxon>Pseudomonadati</taxon>
        <taxon>Myxococcota</taxon>
        <taxon>Myxococcia</taxon>
        <taxon>Myxococcales</taxon>
        <taxon>Cystobacterineae</taxon>
        <taxon>Myxococcaceae</taxon>
        <taxon>Corallococcus</taxon>
    </lineage>
</organism>
<dbReference type="Proteomes" id="UP000528460">
    <property type="component" value="Unassembled WGS sequence"/>
</dbReference>
<evidence type="ECO:0008006" key="3">
    <source>
        <dbReference type="Google" id="ProtNLM"/>
    </source>
</evidence>
<accession>A0A7Y4JWQ4</accession>
<evidence type="ECO:0000313" key="1">
    <source>
        <dbReference type="EMBL" id="NOK12576.1"/>
    </source>
</evidence>
<comment type="caution">
    <text evidence="1">The sequence shown here is derived from an EMBL/GenBank/DDBJ whole genome shotgun (WGS) entry which is preliminary data.</text>
</comment>
<dbReference type="RefSeq" id="WP_171419365.1">
    <property type="nucleotide sequence ID" value="NZ_JABFJW010000243.1"/>
</dbReference>
<reference evidence="1 2" key="1">
    <citation type="submission" date="2020-05" db="EMBL/GenBank/DDBJ databases">
        <authorList>
            <person name="Whitworth D."/>
        </authorList>
    </citation>
    <scope>NUCLEOTIDE SEQUENCE [LARGE SCALE GENOMIC DNA]</scope>
    <source>
        <strain evidence="1 2">CA046A</strain>
    </source>
</reference>